<feature type="transmembrane region" description="Helical" evidence="6">
    <location>
        <begin position="358"/>
        <end position="375"/>
    </location>
</feature>
<dbReference type="SUPFAM" id="SSF103473">
    <property type="entry name" value="MFS general substrate transporter"/>
    <property type="match status" value="1"/>
</dbReference>
<evidence type="ECO:0000256" key="3">
    <source>
        <dbReference type="ARBA" id="ARBA00022989"/>
    </source>
</evidence>
<keyword evidence="4 6" id="KW-0472">Membrane</keyword>
<dbReference type="Proteomes" id="UP001153069">
    <property type="component" value="Unassembled WGS sequence"/>
</dbReference>
<evidence type="ECO:0000313" key="9">
    <source>
        <dbReference type="Proteomes" id="UP001153069"/>
    </source>
</evidence>
<keyword evidence="3 6" id="KW-1133">Transmembrane helix</keyword>
<feature type="region of interest" description="Disordered" evidence="5">
    <location>
        <begin position="45"/>
        <end position="65"/>
    </location>
</feature>
<feature type="transmembrane region" description="Helical" evidence="6">
    <location>
        <begin position="447"/>
        <end position="470"/>
    </location>
</feature>
<dbReference type="AlphaFoldDB" id="A0A9N8HII2"/>
<evidence type="ECO:0000256" key="6">
    <source>
        <dbReference type="SAM" id="Phobius"/>
    </source>
</evidence>
<keyword evidence="9" id="KW-1185">Reference proteome</keyword>
<sequence length="568" mass="60787">MTKTDNSFFYQPVVVGYGSIHDSTSINGSTVEELISLPPLGSTSNTIASTDSNTSIATQEKQSHARNSTAADLRLSMLSNFSTAYNVISISLALDLLSTQRHLSVADKSLCSSALFAGMIAGQLGGGALGDVCGRHIAMMAVMLLQVLASLLSSLSTDLPMANDNDTDDTKNIRVSLVTMLAFWRFVLGVGCGGVYPLAATLTAESSNDGESAKARRVALAFSFQGVGYLTVPVVALMIVWLLGEASDLAWRLLLGLGAVPGIVLTFTRVRNNVLHNNVRKSTPDITKLAQHGTTRTPSVLDAISQEPQLWRKMLGTAGCWLLFDIAYYGNIMFQPIVLACAFGEEEETAGHAARDSALIAALALPGYFMSYCMVNRQSPRFIQIQGFLVMAVLYACIAAYFEQMSKNRFVLLGFYGATFFSCNYGPNSTTFMLPAITYSKECRSTLNGVCAASGKVGALLGSIVFARAVQRFGQAAVFASCAWLSVIGALVTFVCVQPPNDDIIGPDEIIGALERGKPVPGTPVLNKKKKIPSVYSLPSIFDFYEVAIRSGNGNADNSREKIHVVSS</sequence>
<feature type="transmembrane region" description="Helical" evidence="6">
    <location>
        <begin position="175"/>
        <end position="199"/>
    </location>
</feature>
<protein>
    <submittedName>
        <fullName evidence="8">Inorganic phosphate transporter 1</fullName>
    </submittedName>
</protein>
<gene>
    <name evidence="8" type="ORF">SEMRO_596_G172830.1</name>
</gene>
<feature type="transmembrane region" description="Helical" evidence="6">
    <location>
        <begin position="318"/>
        <end position="338"/>
    </location>
</feature>
<dbReference type="Pfam" id="PF07690">
    <property type="entry name" value="MFS_1"/>
    <property type="match status" value="1"/>
</dbReference>
<proteinExistence type="predicted"/>
<evidence type="ECO:0000256" key="5">
    <source>
        <dbReference type="SAM" id="MobiDB-lite"/>
    </source>
</evidence>
<organism evidence="8 9">
    <name type="scientific">Seminavis robusta</name>
    <dbReference type="NCBI Taxonomy" id="568900"/>
    <lineage>
        <taxon>Eukaryota</taxon>
        <taxon>Sar</taxon>
        <taxon>Stramenopiles</taxon>
        <taxon>Ochrophyta</taxon>
        <taxon>Bacillariophyta</taxon>
        <taxon>Bacillariophyceae</taxon>
        <taxon>Bacillariophycidae</taxon>
        <taxon>Naviculales</taxon>
        <taxon>Naviculaceae</taxon>
        <taxon>Seminavis</taxon>
    </lineage>
</organism>
<dbReference type="PROSITE" id="PS50850">
    <property type="entry name" value="MFS"/>
    <property type="match status" value="1"/>
</dbReference>
<feature type="transmembrane region" description="Helical" evidence="6">
    <location>
        <begin position="476"/>
        <end position="497"/>
    </location>
</feature>
<comment type="subcellular location">
    <subcellularLocation>
        <location evidence="1">Membrane</location>
        <topology evidence="1">Multi-pass membrane protein</topology>
    </subcellularLocation>
</comment>
<dbReference type="GO" id="GO:0016020">
    <property type="term" value="C:membrane"/>
    <property type="evidence" value="ECO:0007669"/>
    <property type="project" value="UniProtKB-SubCell"/>
</dbReference>
<feature type="transmembrane region" description="Helical" evidence="6">
    <location>
        <begin position="249"/>
        <end position="270"/>
    </location>
</feature>
<dbReference type="OrthoDB" id="433512at2759"/>
<dbReference type="GO" id="GO:0022857">
    <property type="term" value="F:transmembrane transporter activity"/>
    <property type="evidence" value="ECO:0007669"/>
    <property type="project" value="InterPro"/>
</dbReference>
<evidence type="ECO:0000256" key="1">
    <source>
        <dbReference type="ARBA" id="ARBA00004141"/>
    </source>
</evidence>
<evidence type="ECO:0000256" key="4">
    <source>
        <dbReference type="ARBA" id="ARBA00023136"/>
    </source>
</evidence>
<dbReference type="PANTHER" id="PTHR24064">
    <property type="entry name" value="SOLUTE CARRIER FAMILY 22 MEMBER"/>
    <property type="match status" value="1"/>
</dbReference>
<feature type="transmembrane region" description="Helical" evidence="6">
    <location>
        <begin position="408"/>
        <end position="426"/>
    </location>
</feature>
<dbReference type="Gene3D" id="1.20.1250.20">
    <property type="entry name" value="MFS general substrate transporter like domains"/>
    <property type="match status" value="1"/>
</dbReference>
<evidence type="ECO:0000313" key="8">
    <source>
        <dbReference type="EMBL" id="CAB9513520.1"/>
    </source>
</evidence>
<feature type="transmembrane region" description="Helical" evidence="6">
    <location>
        <begin position="220"/>
        <end position="243"/>
    </location>
</feature>
<dbReference type="EMBL" id="CAICTM010000595">
    <property type="protein sequence ID" value="CAB9513520.1"/>
    <property type="molecule type" value="Genomic_DNA"/>
</dbReference>
<name>A0A9N8HII2_9STRA</name>
<accession>A0A9N8HII2</accession>
<comment type="caution">
    <text evidence="8">The sequence shown here is derived from an EMBL/GenBank/DDBJ whole genome shotgun (WGS) entry which is preliminary data.</text>
</comment>
<feature type="transmembrane region" description="Helical" evidence="6">
    <location>
        <begin position="382"/>
        <end position="402"/>
    </location>
</feature>
<dbReference type="InterPro" id="IPR020846">
    <property type="entry name" value="MFS_dom"/>
</dbReference>
<reference evidence="8" key="1">
    <citation type="submission" date="2020-06" db="EMBL/GenBank/DDBJ databases">
        <authorList>
            <consortium name="Plant Systems Biology data submission"/>
        </authorList>
    </citation>
    <scope>NUCLEOTIDE SEQUENCE</scope>
    <source>
        <strain evidence="8">D6</strain>
    </source>
</reference>
<evidence type="ECO:0000256" key="2">
    <source>
        <dbReference type="ARBA" id="ARBA00022692"/>
    </source>
</evidence>
<feature type="domain" description="Major facilitator superfamily (MFS) profile" evidence="7">
    <location>
        <begin position="72"/>
        <end position="501"/>
    </location>
</feature>
<dbReference type="InterPro" id="IPR011701">
    <property type="entry name" value="MFS"/>
</dbReference>
<dbReference type="InterPro" id="IPR036259">
    <property type="entry name" value="MFS_trans_sf"/>
</dbReference>
<evidence type="ECO:0000259" key="7">
    <source>
        <dbReference type="PROSITE" id="PS50850"/>
    </source>
</evidence>
<feature type="transmembrane region" description="Helical" evidence="6">
    <location>
        <begin position="137"/>
        <end position="155"/>
    </location>
</feature>
<keyword evidence="2 6" id="KW-0812">Transmembrane</keyword>